<protein>
    <submittedName>
        <fullName evidence="2">Uncharacterized protein</fullName>
    </submittedName>
</protein>
<evidence type="ECO:0000313" key="3">
    <source>
        <dbReference type="Proteomes" id="UP000191154"/>
    </source>
</evidence>
<keyword evidence="1" id="KW-0472">Membrane</keyword>
<feature type="transmembrane region" description="Helical" evidence="1">
    <location>
        <begin position="49"/>
        <end position="69"/>
    </location>
</feature>
<organism evidence="2 3">
    <name type="scientific">Clostridium saccharobutylicum</name>
    <dbReference type="NCBI Taxonomy" id="169679"/>
    <lineage>
        <taxon>Bacteria</taxon>
        <taxon>Bacillati</taxon>
        <taxon>Bacillota</taxon>
        <taxon>Clostridia</taxon>
        <taxon>Eubacteriales</taxon>
        <taxon>Clostridiaceae</taxon>
        <taxon>Clostridium</taxon>
    </lineage>
</organism>
<gene>
    <name evidence="2" type="ORF">CLOSAC_32020</name>
</gene>
<feature type="transmembrane region" description="Helical" evidence="1">
    <location>
        <begin position="81"/>
        <end position="105"/>
    </location>
</feature>
<keyword evidence="1" id="KW-1133">Transmembrane helix</keyword>
<dbReference type="AlphaFoldDB" id="A0A1S8N2P3"/>
<evidence type="ECO:0000256" key="1">
    <source>
        <dbReference type="SAM" id="Phobius"/>
    </source>
</evidence>
<proteinExistence type="predicted"/>
<dbReference type="Proteomes" id="UP000191154">
    <property type="component" value="Unassembled WGS sequence"/>
</dbReference>
<comment type="caution">
    <text evidence="2">The sequence shown here is derived from an EMBL/GenBank/DDBJ whole genome shotgun (WGS) entry which is preliminary data.</text>
</comment>
<evidence type="ECO:0000313" key="2">
    <source>
        <dbReference type="EMBL" id="OOM10581.1"/>
    </source>
</evidence>
<keyword evidence="1" id="KW-0812">Transmembrane</keyword>
<dbReference type="EMBL" id="LZYZ01000006">
    <property type="protein sequence ID" value="OOM10581.1"/>
    <property type="molecule type" value="Genomic_DNA"/>
</dbReference>
<feature type="transmembrane region" description="Helical" evidence="1">
    <location>
        <begin position="117"/>
        <end position="136"/>
    </location>
</feature>
<feature type="transmembrane region" description="Helical" evidence="1">
    <location>
        <begin position="6"/>
        <end position="28"/>
    </location>
</feature>
<sequence>MDRGTSGFWGGVIAGFIKLVIDQIAVVINISSSSMGYVISKILFNTGGLYFFISWIVYMLFTGFLGWIISKIITGVLTNYLYWGTIAGITIWALMNNMFILLGTLNPTWSMGINTGLVNFFSHIVLGIIITYAISISRIESPH</sequence>
<name>A0A1S8N2P3_CLOSA</name>
<dbReference type="RefSeq" id="WP_077866268.1">
    <property type="nucleotide sequence ID" value="NZ_LZYZ01000006.1"/>
</dbReference>
<reference evidence="2 3" key="1">
    <citation type="submission" date="2016-05" db="EMBL/GenBank/DDBJ databases">
        <title>Microbial solvent formation.</title>
        <authorList>
            <person name="Poehlein A."/>
            <person name="Montoya Solano J.D."/>
            <person name="Flitsch S."/>
            <person name="Krabben P."/>
            <person name="Duerre P."/>
            <person name="Daniel R."/>
        </authorList>
    </citation>
    <scope>NUCLEOTIDE SEQUENCE [LARGE SCALE GENOMIC DNA]</scope>
    <source>
        <strain evidence="2 3">L1-8</strain>
    </source>
</reference>
<accession>A0A1S8N2P3</accession>